<dbReference type="SUPFAM" id="SSF53300">
    <property type="entry name" value="vWA-like"/>
    <property type="match status" value="1"/>
</dbReference>
<dbReference type="Proteomes" id="UP000462760">
    <property type="component" value="Unassembled WGS sequence"/>
</dbReference>
<dbReference type="InterPro" id="IPR002035">
    <property type="entry name" value="VWF_A"/>
</dbReference>
<feature type="domain" description="VWFA" evidence="3">
    <location>
        <begin position="407"/>
        <end position="593"/>
    </location>
</feature>
<dbReference type="InterPro" id="IPR036465">
    <property type="entry name" value="vWFA_dom_sf"/>
</dbReference>
<protein>
    <submittedName>
        <fullName evidence="4">VWA domain-containing protein</fullName>
    </submittedName>
</protein>
<dbReference type="PROSITE" id="PS50234">
    <property type="entry name" value="VWFA"/>
    <property type="match status" value="1"/>
</dbReference>
<organism evidence="4 5">
    <name type="scientific">Anaerosalibacter bizertensis</name>
    <dbReference type="NCBI Taxonomy" id="932217"/>
    <lineage>
        <taxon>Bacteria</taxon>
        <taxon>Bacillati</taxon>
        <taxon>Bacillota</taxon>
        <taxon>Tissierellia</taxon>
        <taxon>Tissierellales</taxon>
        <taxon>Sporanaerobacteraceae</taxon>
        <taxon>Anaerosalibacter</taxon>
    </lineage>
</organism>
<dbReference type="InterPro" id="IPR051928">
    <property type="entry name" value="NorD/CobT"/>
</dbReference>
<dbReference type="EMBL" id="VULR01000003">
    <property type="protein sequence ID" value="MSS42724.1"/>
    <property type="molecule type" value="Genomic_DNA"/>
</dbReference>
<dbReference type="PANTHER" id="PTHR41248:SF1">
    <property type="entry name" value="NORD PROTEIN"/>
    <property type="match status" value="1"/>
</dbReference>
<proteinExistence type="predicted"/>
<evidence type="ECO:0000313" key="5">
    <source>
        <dbReference type="Proteomes" id="UP000462760"/>
    </source>
</evidence>
<accession>A0A844FFF1</accession>
<evidence type="ECO:0000313" key="4">
    <source>
        <dbReference type="EMBL" id="MSS42724.1"/>
    </source>
</evidence>
<reference evidence="4 5" key="1">
    <citation type="submission" date="2019-08" db="EMBL/GenBank/DDBJ databases">
        <title>In-depth cultivation of the pig gut microbiome towards novel bacterial diversity and tailored functional studies.</title>
        <authorList>
            <person name="Wylensek D."/>
            <person name="Hitch T.C.A."/>
            <person name="Clavel T."/>
        </authorList>
    </citation>
    <scope>NUCLEOTIDE SEQUENCE [LARGE SCALE GENOMIC DNA]</scope>
    <source>
        <strain evidence="4 5">Med78-601-WT-4W-RMD-3</strain>
    </source>
</reference>
<sequence>MTMNYKEIVDCIKEKDLENQLYISAKYLLGNKDFELSIKGMSSYIDGKEIVIGLPYDLIEISNEEELYIFLMAAMGNQAQRILSSPKDEIGRTQKKIFKYMRKKRISGQVAENISYSILNSLEDGRVENILVNNKKGFSKYVKYARYKYYVSTRLEKDELYDFLNSIYIYGTTGLLPIGFGEMYAGTRLGYEFYKIKEDIDKAVHLKSCRQCMDIAEKIGEKISDYVKDLVGEEEEIDEDKIMQKKTSPKKMEEKFNPNNENDTKIDNMMENEDLDDVENNETNMEEEIRENTSKNIEQNKTMAKRDVEIENYYLGKGAAPNSSIEIKRIDDGEEKINGKVELPLDIKKRAKKFNREIIEIMEERKKPLRRNQKSGIIDTNNLYRFDIFDDTDIFIKNAKANEIDTVFYFLVDGSGSMKENNKWEYAIETMAVLEEALKQIVKIKVVVFNTSWKNTEHIIIKDFDDNTKNTNLIYTSYKNKYIIAGGANKDGANIRIASKELEKRDEKQKILFVLSDGMPSAYQYNGQFAIDDVKNAVKEVRDKNMEVISIMFGSRDFRKEYYNVYKEMYEKNIISAEPSEIFEKVIKVLKDIFLNSN</sequence>
<feature type="region of interest" description="Disordered" evidence="2">
    <location>
        <begin position="247"/>
        <end position="266"/>
    </location>
</feature>
<evidence type="ECO:0000256" key="2">
    <source>
        <dbReference type="SAM" id="MobiDB-lite"/>
    </source>
</evidence>
<evidence type="ECO:0000259" key="3">
    <source>
        <dbReference type="PROSITE" id="PS50234"/>
    </source>
</evidence>
<dbReference type="Gene3D" id="3.40.50.410">
    <property type="entry name" value="von Willebrand factor, type A domain"/>
    <property type="match status" value="1"/>
</dbReference>
<dbReference type="RefSeq" id="WP_154483006.1">
    <property type="nucleotide sequence ID" value="NZ_VULR01000003.1"/>
</dbReference>
<dbReference type="SMART" id="SM00327">
    <property type="entry name" value="VWA"/>
    <property type="match status" value="1"/>
</dbReference>
<keyword evidence="1" id="KW-0175">Coiled coil</keyword>
<feature type="coiled-coil region" evidence="1">
    <location>
        <begin position="268"/>
        <end position="295"/>
    </location>
</feature>
<dbReference type="AlphaFoldDB" id="A0A844FFF1"/>
<dbReference type="OrthoDB" id="2370292at2"/>
<dbReference type="Pfam" id="PF00092">
    <property type="entry name" value="VWA"/>
    <property type="match status" value="1"/>
</dbReference>
<gene>
    <name evidence="4" type="ORF">FYJ27_03115</name>
</gene>
<feature type="compositionally biased region" description="Basic and acidic residues" evidence="2">
    <location>
        <begin position="250"/>
        <end position="266"/>
    </location>
</feature>
<evidence type="ECO:0000256" key="1">
    <source>
        <dbReference type="SAM" id="Coils"/>
    </source>
</evidence>
<comment type="caution">
    <text evidence="4">The sequence shown here is derived from an EMBL/GenBank/DDBJ whole genome shotgun (WGS) entry which is preliminary data.</text>
</comment>
<dbReference type="PANTHER" id="PTHR41248">
    <property type="entry name" value="NORD PROTEIN"/>
    <property type="match status" value="1"/>
</dbReference>
<name>A0A844FFF1_9FIRM</name>